<gene>
    <name evidence="1" type="ordered locus">Achl_4391</name>
</gene>
<name>B8HIU5_PSECP</name>
<dbReference type="AlphaFoldDB" id="B8HIU5"/>
<geneLocation type="plasmid" evidence="1 2">
    <name>pACHL01</name>
</geneLocation>
<accession>B8HIU5</accession>
<dbReference type="Proteomes" id="UP000002505">
    <property type="component" value="Plasmid pACHL01"/>
</dbReference>
<organism evidence="1 2">
    <name type="scientific">Pseudarthrobacter chlorophenolicus (strain ATCC 700700 / DSM 12829 / CIP 107037 / JCM 12360 / KCTC 9906 / NCIMB 13794 / A6)</name>
    <name type="common">Arthrobacter chlorophenolicus</name>
    <dbReference type="NCBI Taxonomy" id="452863"/>
    <lineage>
        <taxon>Bacteria</taxon>
        <taxon>Bacillati</taxon>
        <taxon>Actinomycetota</taxon>
        <taxon>Actinomycetes</taxon>
        <taxon>Micrococcales</taxon>
        <taxon>Micrococcaceae</taxon>
        <taxon>Pseudarthrobacter</taxon>
    </lineage>
</organism>
<sequence>MSQLDSGWVARWVVALCEPLLETEARIQIEAQMVELVSRKPHWFAAWFSGFLSDVVRSLDPQDPWRNLSIVEGQTVHPDRSPFGTWVDASDVVHVSIEDIRADLGLAALEKPLNENAAQLISVAAQGWDATLTWCEANLVTAATLPPEQGAEFFKTASAALRWAIHRRRLFSGIEDPFVQVSGVSWITRADKMTSGEPWDEARAARHLEANKVQPGTYKQFNPSAE</sequence>
<dbReference type="KEGG" id="ach:Achl_4391"/>
<dbReference type="EMBL" id="CP001342">
    <property type="protein sequence ID" value="ACL42342.1"/>
    <property type="molecule type" value="Genomic_DNA"/>
</dbReference>
<evidence type="ECO:0000313" key="1">
    <source>
        <dbReference type="EMBL" id="ACL42342.1"/>
    </source>
</evidence>
<reference evidence="1" key="1">
    <citation type="submission" date="2009-01" db="EMBL/GenBank/DDBJ databases">
        <title>Complete sequence of plasmid1 of Arthrobacter chlorophenolicus A6.</title>
        <authorList>
            <consortium name="US DOE Joint Genome Institute"/>
            <person name="Lucas S."/>
            <person name="Copeland A."/>
            <person name="Lapidus A."/>
            <person name="Glavina del Rio T."/>
            <person name="Tice H."/>
            <person name="Bruce D."/>
            <person name="Goodwin L."/>
            <person name="Pitluck S."/>
            <person name="Goltsman E."/>
            <person name="Clum A."/>
            <person name="Larimer F."/>
            <person name="Land M."/>
            <person name="Hauser L."/>
            <person name="Kyrpides N."/>
            <person name="Mikhailova N."/>
            <person name="Jansson J."/>
            <person name="Richardson P."/>
        </authorList>
    </citation>
    <scope>NUCLEOTIDE SEQUENCE [LARGE SCALE GENOMIC DNA]</scope>
    <source>
        <strain evidence="1">A6</strain>
        <plasmid evidence="1">pACHL01</plasmid>
    </source>
</reference>
<keyword evidence="2" id="KW-1185">Reference proteome</keyword>
<keyword evidence="1" id="KW-0614">Plasmid</keyword>
<proteinExistence type="predicted"/>
<evidence type="ECO:0000313" key="2">
    <source>
        <dbReference type="Proteomes" id="UP000002505"/>
    </source>
</evidence>
<dbReference type="HOGENOM" id="CLU_1222711_0_0_11"/>
<protein>
    <submittedName>
        <fullName evidence="1">Uncharacterized protein</fullName>
    </submittedName>
</protein>